<evidence type="ECO:0000259" key="1">
    <source>
        <dbReference type="Pfam" id="PF21778"/>
    </source>
</evidence>
<dbReference type="InterPro" id="IPR049238">
    <property type="entry name" value="DUF6873"/>
</dbReference>
<protein>
    <recommendedName>
        <fullName evidence="1">DUF6873 domain-containing protein</fullName>
    </recommendedName>
</protein>
<dbReference type="Proteomes" id="UP000694308">
    <property type="component" value="Unassembled WGS sequence"/>
</dbReference>
<sequence>MDYAIVDYRISEEEKCNLKKLGCEVLVCPPSKLLYDAICGHPDVLLHIIDNENLMVHKDMNVKFVKLLKKLGFNVSFSENNLNSLYPYDIILNAVNLSNLFIHNIKYTDSELLKKVSNKKLINVKQGYTKCSTAIVSEKAIMTSDKNIAKTLFKENIDVLLLPPGDILLPGLDYGFIGGCCGLLDYKLLAFYGDLNYYTYGKKVLEFLKKHSIEPVFLRKEKLIDRGSLFIARSNL</sequence>
<dbReference type="RefSeq" id="WP_218319822.1">
    <property type="nucleotide sequence ID" value="NZ_JAEEGC010000033.1"/>
</dbReference>
<dbReference type="Pfam" id="PF21778">
    <property type="entry name" value="DUF6873"/>
    <property type="match status" value="1"/>
</dbReference>
<feature type="domain" description="DUF6873" evidence="1">
    <location>
        <begin position="5"/>
        <end position="230"/>
    </location>
</feature>
<proteinExistence type="predicted"/>
<accession>A0A949TXN4</accession>
<evidence type="ECO:0000313" key="2">
    <source>
        <dbReference type="EMBL" id="MBV7272788.1"/>
    </source>
</evidence>
<dbReference type="EMBL" id="JAEEGC010000033">
    <property type="protein sequence ID" value="MBV7272788.1"/>
    <property type="molecule type" value="Genomic_DNA"/>
</dbReference>
<gene>
    <name evidence="2" type="ORF">I6U48_07660</name>
</gene>
<dbReference type="AlphaFoldDB" id="A0A949TXN4"/>
<keyword evidence="3" id="KW-1185">Reference proteome</keyword>
<comment type="caution">
    <text evidence="2">The sequence shown here is derived from an EMBL/GenBank/DDBJ whole genome shotgun (WGS) entry which is preliminary data.</text>
</comment>
<evidence type="ECO:0000313" key="3">
    <source>
        <dbReference type="Proteomes" id="UP000694308"/>
    </source>
</evidence>
<reference evidence="2" key="1">
    <citation type="submission" date="2020-12" db="EMBL/GenBank/DDBJ databases">
        <title>Clostridium thailandense sp. nov., a novel acetogenic bacterium isolated from peat land soil in Thailand.</title>
        <authorList>
            <person name="Chaikitkaew S."/>
            <person name="Birkeland N.K."/>
        </authorList>
    </citation>
    <scope>NUCLEOTIDE SEQUENCE</scope>
    <source>
        <strain evidence="2">PL3</strain>
    </source>
</reference>
<organism evidence="2 3">
    <name type="scientific">Clostridium thailandense</name>
    <dbReference type="NCBI Taxonomy" id="2794346"/>
    <lineage>
        <taxon>Bacteria</taxon>
        <taxon>Bacillati</taxon>
        <taxon>Bacillota</taxon>
        <taxon>Clostridia</taxon>
        <taxon>Eubacteriales</taxon>
        <taxon>Clostridiaceae</taxon>
        <taxon>Clostridium</taxon>
    </lineage>
</organism>
<name>A0A949TXN4_9CLOT</name>